<keyword evidence="4" id="KW-1185">Reference proteome</keyword>
<gene>
    <name evidence="3" type="ORF">T459_21496</name>
</gene>
<evidence type="ECO:0000256" key="1">
    <source>
        <dbReference type="SAM" id="MobiDB-lite"/>
    </source>
</evidence>
<feature type="compositionally biased region" description="Pro residues" evidence="1">
    <location>
        <begin position="8"/>
        <end position="19"/>
    </location>
</feature>
<dbReference type="AlphaFoldDB" id="A0A2G2YWV6"/>
<dbReference type="EMBL" id="AYRZ02000008">
    <property type="protein sequence ID" value="PHT74219.1"/>
    <property type="molecule type" value="Genomic_DNA"/>
</dbReference>
<dbReference type="STRING" id="4072.A0A2G2YWV6"/>
<reference evidence="3 4" key="1">
    <citation type="journal article" date="2014" name="Nat. Genet.">
        <title>Genome sequence of the hot pepper provides insights into the evolution of pungency in Capsicum species.</title>
        <authorList>
            <person name="Kim S."/>
            <person name="Park M."/>
            <person name="Yeom S.I."/>
            <person name="Kim Y.M."/>
            <person name="Lee J.M."/>
            <person name="Lee H.A."/>
            <person name="Seo E."/>
            <person name="Choi J."/>
            <person name="Cheong K."/>
            <person name="Kim K.T."/>
            <person name="Jung K."/>
            <person name="Lee G.W."/>
            <person name="Oh S.K."/>
            <person name="Bae C."/>
            <person name="Kim S.B."/>
            <person name="Lee H.Y."/>
            <person name="Kim S.Y."/>
            <person name="Kim M.S."/>
            <person name="Kang B.C."/>
            <person name="Jo Y.D."/>
            <person name="Yang H.B."/>
            <person name="Jeong H.J."/>
            <person name="Kang W.H."/>
            <person name="Kwon J.K."/>
            <person name="Shin C."/>
            <person name="Lim J.Y."/>
            <person name="Park J.H."/>
            <person name="Huh J.H."/>
            <person name="Kim J.S."/>
            <person name="Kim B.D."/>
            <person name="Cohen O."/>
            <person name="Paran I."/>
            <person name="Suh M.C."/>
            <person name="Lee S.B."/>
            <person name="Kim Y.K."/>
            <person name="Shin Y."/>
            <person name="Noh S.J."/>
            <person name="Park J."/>
            <person name="Seo Y.S."/>
            <person name="Kwon S.Y."/>
            <person name="Kim H.A."/>
            <person name="Park J.M."/>
            <person name="Kim H.J."/>
            <person name="Choi S.B."/>
            <person name="Bosland P.W."/>
            <person name="Reeves G."/>
            <person name="Jo S.H."/>
            <person name="Lee B.W."/>
            <person name="Cho H.T."/>
            <person name="Choi H.S."/>
            <person name="Lee M.S."/>
            <person name="Yu Y."/>
            <person name="Do Choi Y."/>
            <person name="Park B.S."/>
            <person name="van Deynze A."/>
            <person name="Ashrafi H."/>
            <person name="Hill T."/>
            <person name="Kim W.T."/>
            <person name="Pai H.S."/>
            <person name="Ahn H.K."/>
            <person name="Yeam I."/>
            <person name="Giovannoni J.J."/>
            <person name="Rose J.K."/>
            <person name="Sorensen I."/>
            <person name="Lee S.J."/>
            <person name="Kim R.W."/>
            <person name="Choi I.Y."/>
            <person name="Choi B.S."/>
            <person name="Lim J.S."/>
            <person name="Lee Y.H."/>
            <person name="Choi D."/>
        </authorList>
    </citation>
    <scope>NUCLEOTIDE SEQUENCE [LARGE SCALE GENOMIC DNA]</scope>
    <source>
        <strain evidence="4">cv. CM334</strain>
    </source>
</reference>
<dbReference type="SUPFAM" id="SSF81301">
    <property type="entry name" value="Nucleotidyltransferase"/>
    <property type="match status" value="1"/>
</dbReference>
<sequence>MVDSESLTPPPAEAAPPPKKYGVTKPLSLAGPTDADLQRNATLEKFLKESELYESEEETARREQVLHQLDQGFSRNKYQRKCREDNLAEYLEQCSGERDAGESDKASHHALCDV</sequence>
<feature type="region of interest" description="Disordered" evidence="1">
    <location>
        <begin position="1"/>
        <end position="34"/>
    </location>
</feature>
<evidence type="ECO:0000313" key="4">
    <source>
        <dbReference type="Proteomes" id="UP000222542"/>
    </source>
</evidence>
<dbReference type="Gramene" id="PHT74219">
    <property type="protein sequence ID" value="PHT74219"/>
    <property type="gene ID" value="T459_21496"/>
</dbReference>
<comment type="caution">
    <text evidence="3">The sequence shown here is derived from an EMBL/GenBank/DDBJ whole genome shotgun (WGS) entry which is preliminary data.</text>
</comment>
<organism evidence="3 4">
    <name type="scientific">Capsicum annuum</name>
    <name type="common">Capsicum pepper</name>
    <dbReference type="NCBI Taxonomy" id="4072"/>
    <lineage>
        <taxon>Eukaryota</taxon>
        <taxon>Viridiplantae</taxon>
        <taxon>Streptophyta</taxon>
        <taxon>Embryophyta</taxon>
        <taxon>Tracheophyta</taxon>
        <taxon>Spermatophyta</taxon>
        <taxon>Magnoliopsida</taxon>
        <taxon>eudicotyledons</taxon>
        <taxon>Gunneridae</taxon>
        <taxon>Pentapetalae</taxon>
        <taxon>asterids</taxon>
        <taxon>lamiids</taxon>
        <taxon>Solanales</taxon>
        <taxon>Solanaceae</taxon>
        <taxon>Solanoideae</taxon>
        <taxon>Capsiceae</taxon>
        <taxon>Capsicum</taxon>
    </lineage>
</organism>
<dbReference type="InterPro" id="IPR048840">
    <property type="entry name" value="PolA_pol_NTPase"/>
</dbReference>
<name>A0A2G2YWV6_CAPAN</name>
<accession>A0A2G2YWV6</accession>
<dbReference type="InterPro" id="IPR043519">
    <property type="entry name" value="NT_sf"/>
</dbReference>
<proteinExistence type="predicted"/>
<evidence type="ECO:0000313" key="3">
    <source>
        <dbReference type="EMBL" id="PHT74219.1"/>
    </source>
</evidence>
<dbReference type="Pfam" id="PF20750">
    <property type="entry name" value="PAP_NTPase"/>
    <property type="match status" value="1"/>
</dbReference>
<dbReference type="PANTHER" id="PTHR10682">
    <property type="entry name" value="POLY A POLYMERASE"/>
    <property type="match status" value="1"/>
</dbReference>
<dbReference type="PANTHER" id="PTHR10682:SF48">
    <property type="entry name" value="POLYNUCLEOTIDE ADENYLYLTRANSFERASE"/>
    <property type="match status" value="1"/>
</dbReference>
<feature type="domain" description="Poly(A) polymerase nucleotidyltransferase" evidence="2">
    <location>
        <begin position="22"/>
        <end position="72"/>
    </location>
</feature>
<reference evidence="3 4" key="2">
    <citation type="journal article" date="2017" name="Genome Biol.">
        <title>New reference genome sequences of hot pepper reveal the massive evolution of plant disease-resistance genes by retroduplication.</title>
        <authorList>
            <person name="Kim S."/>
            <person name="Park J."/>
            <person name="Yeom S.I."/>
            <person name="Kim Y.M."/>
            <person name="Seo E."/>
            <person name="Kim K.T."/>
            <person name="Kim M.S."/>
            <person name="Lee J.M."/>
            <person name="Cheong K."/>
            <person name="Shin H.S."/>
            <person name="Kim S.B."/>
            <person name="Han K."/>
            <person name="Lee J."/>
            <person name="Park M."/>
            <person name="Lee H.A."/>
            <person name="Lee H.Y."/>
            <person name="Lee Y."/>
            <person name="Oh S."/>
            <person name="Lee J.H."/>
            <person name="Choi E."/>
            <person name="Choi E."/>
            <person name="Lee S.E."/>
            <person name="Jeon J."/>
            <person name="Kim H."/>
            <person name="Choi G."/>
            <person name="Song H."/>
            <person name="Lee J."/>
            <person name="Lee S.C."/>
            <person name="Kwon J.K."/>
            <person name="Lee H.Y."/>
            <person name="Koo N."/>
            <person name="Hong Y."/>
            <person name="Kim R.W."/>
            <person name="Kang W.H."/>
            <person name="Huh J.H."/>
            <person name="Kang B.C."/>
            <person name="Yang T.J."/>
            <person name="Lee Y.H."/>
            <person name="Bennetzen J.L."/>
            <person name="Choi D."/>
        </authorList>
    </citation>
    <scope>NUCLEOTIDE SEQUENCE [LARGE SCALE GENOMIC DNA]</scope>
    <source>
        <strain evidence="4">cv. CM334</strain>
    </source>
</reference>
<evidence type="ECO:0000259" key="2">
    <source>
        <dbReference type="Pfam" id="PF20750"/>
    </source>
</evidence>
<dbReference type="Proteomes" id="UP000222542">
    <property type="component" value="Unassembled WGS sequence"/>
</dbReference>
<protein>
    <recommendedName>
        <fullName evidence="2">Poly(A) polymerase nucleotidyltransferase domain-containing protein</fullName>
    </recommendedName>
</protein>